<dbReference type="Proteomes" id="UP000010931">
    <property type="component" value="Unassembled WGS sequence"/>
</dbReference>
<evidence type="ECO:0008006" key="3">
    <source>
        <dbReference type="Google" id="ProtNLM"/>
    </source>
</evidence>
<dbReference type="EMBL" id="AEJB01000655">
    <property type="protein sequence ID" value="ELP61768.1"/>
    <property type="molecule type" value="Genomic_DNA"/>
</dbReference>
<reference evidence="1 2" key="1">
    <citation type="journal article" date="2011" name="Plasmid">
        <title>Streptomyces turgidiscabies Car8 contains a modular pathogenicity island that shares virulence genes with other actinobacterial plant pathogens.</title>
        <authorList>
            <person name="Huguet-Tapia J.C."/>
            <person name="Badger J.H."/>
            <person name="Loria R."/>
            <person name="Pettis G.S."/>
        </authorList>
    </citation>
    <scope>NUCLEOTIDE SEQUENCE [LARGE SCALE GENOMIC DNA]</scope>
    <source>
        <strain evidence="1 2">Car8</strain>
    </source>
</reference>
<evidence type="ECO:0000313" key="1">
    <source>
        <dbReference type="EMBL" id="ELP61768.1"/>
    </source>
</evidence>
<accession>L7EQN9</accession>
<gene>
    <name evidence="1" type="ORF">STRTUCAR8_06439</name>
</gene>
<keyword evidence="2" id="KW-1185">Reference proteome</keyword>
<name>L7EQN9_STRT8</name>
<dbReference type="STRING" id="85558.T45_02308"/>
<dbReference type="AlphaFoldDB" id="L7EQN9"/>
<evidence type="ECO:0000313" key="2">
    <source>
        <dbReference type="Proteomes" id="UP000010931"/>
    </source>
</evidence>
<sequence>MGMESQMIRPGHLTAHQTARVLGMSLGALRNLVWRGQLTRSGGSARHPYYAVPDVAALAAKRQERQVA</sequence>
<organism evidence="1 2">
    <name type="scientific">Streptomyces turgidiscabies (strain Car8)</name>
    <dbReference type="NCBI Taxonomy" id="698760"/>
    <lineage>
        <taxon>Bacteria</taxon>
        <taxon>Bacillati</taxon>
        <taxon>Actinomycetota</taxon>
        <taxon>Actinomycetes</taxon>
        <taxon>Kitasatosporales</taxon>
        <taxon>Streptomycetaceae</taxon>
        <taxon>Streptomyces</taxon>
    </lineage>
</organism>
<comment type="caution">
    <text evidence="1">The sequence shown here is derived from an EMBL/GenBank/DDBJ whole genome shotgun (WGS) entry which is preliminary data.</text>
</comment>
<protein>
    <recommendedName>
        <fullName evidence="3">Helix-turn-helix domain-containing protein</fullName>
    </recommendedName>
</protein>
<dbReference type="PATRIC" id="fig|698760.3.peg.9252"/>
<proteinExistence type="predicted"/>